<gene>
    <name evidence="7" type="ORF">SAMN05444336_108102</name>
</gene>
<dbReference type="Proteomes" id="UP000199118">
    <property type="component" value="Unassembled WGS sequence"/>
</dbReference>
<protein>
    <recommendedName>
        <fullName evidence="6">2-methylisocitrate lyase</fullName>
        <ecNumber evidence="3">4.1.3.30</ecNumber>
    </recommendedName>
</protein>
<dbReference type="Gene3D" id="3.20.20.60">
    <property type="entry name" value="Phosphoenolpyruvate-binding domains"/>
    <property type="match status" value="1"/>
</dbReference>
<organism evidence="7 8">
    <name type="scientific">Albimonas donghaensis</name>
    <dbReference type="NCBI Taxonomy" id="356660"/>
    <lineage>
        <taxon>Bacteria</taxon>
        <taxon>Pseudomonadati</taxon>
        <taxon>Pseudomonadota</taxon>
        <taxon>Alphaproteobacteria</taxon>
        <taxon>Rhodobacterales</taxon>
        <taxon>Paracoccaceae</taxon>
        <taxon>Albimonas</taxon>
    </lineage>
</organism>
<comment type="function">
    <text evidence="5">Involved in the catabolism of short chain fatty acids (SCFA) via the 2-methylcitrate cycle I (propionate degradation route). Catalyzes the thermodynamically favored C-C bond cleavage of (2R,3S)-2-methylisocitrate to yield pyruvate and succinate via an alpha-carboxy-carbanion intermediate.</text>
</comment>
<sequence length="296" mass="31578">MGRSAGKLRALLKAPGVLTAPGVADGVMARIVAREGFSAIYMTGAGTAATRLGWPDVGLMTMTEMADNAGRIAGASGLPTIADADTGYGGPLNVRRTVQCYESAGVAALHMEDQSWPKRCGHMAGKTLIPAEDMAAKIRAACDAREDPDFVVIARTDAIAVEGFDKALDRAKRYEQAGADVLFVEAPTSMEQLEAIPRAVSAPCLFNMAMSGKTPFLSVEEIEALGFKLAIYPNLMLMAAIPAATGALRRLKSEGSIKGMTNELTKFTDFFDLMGMPEVRELEERYQISEDARAGY</sequence>
<comment type="similarity">
    <text evidence="2">Belongs to the isocitrate lyase/PEP mutase superfamily. Methylisocitrate lyase family.</text>
</comment>
<evidence type="ECO:0000313" key="8">
    <source>
        <dbReference type="Proteomes" id="UP000199118"/>
    </source>
</evidence>
<dbReference type="InterPro" id="IPR018523">
    <property type="entry name" value="Isocitrate_lyase_ph_CS"/>
</dbReference>
<name>A0A1H3DQG6_9RHOB</name>
<evidence type="ECO:0000256" key="1">
    <source>
        <dbReference type="ARBA" id="ARBA00001050"/>
    </source>
</evidence>
<dbReference type="RefSeq" id="WP_092684216.1">
    <property type="nucleotide sequence ID" value="NZ_FNMZ01000008.1"/>
</dbReference>
<evidence type="ECO:0000256" key="6">
    <source>
        <dbReference type="ARBA" id="ARBA00073849"/>
    </source>
</evidence>
<dbReference type="Pfam" id="PF13714">
    <property type="entry name" value="PEP_mutase"/>
    <property type="match status" value="1"/>
</dbReference>
<dbReference type="PANTHER" id="PTHR42905:SF5">
    <property type="entry name" value="CARBOXYVINYL-CARBOXYPHOSPHONATE PHOSPHORYLMUTASE, CHLOROPLASTIC"/>
    <property type="match status" value="1"/>
</dbReference>
<dbReference type="FunFam" id="3.20.20.60:FF:000009">
    <property type="entry name" value="2-methylisocitrate lyase"/>
    <property type="match status" value="1"/>
</dbReference>
<evidence type="ECO:0000256" key="3">
    <source>
        <dbReference type="ARBA" id="ARBA00012260"/>
    </source>
</evidence>
<dbReference type="EMBL" id="FNMZ01000008">
    <property type="protein sequence ID" value="SDX68580.1"/>
    <property type="molecule type" value="Genomic_DNA"/>
</dbReference>
<dbReference type="InterPro" id="IPR015813">
    <property type="entry name" value="Pyrv/PenolPyrv_kinase-like_dom"/>
</dbReference>
<evidence type="ECO:0000313" key="7">
    <source>
        <dbReference type="EMBL" id="SDX68580.1"/>
    </source>
</evidence>
<evidence type="ECO:0000256" key="2">
    <source>
        <dbReference type="ARBA" id="ARBA00009282"/>
    </source>
</evidence>
<dbReference type="SUPFAM" id="SSF51621">
    <property type="entry name" value="Phosphoenolpyruvate/pyruvate domain"/>
    <property type="match status" value="1"/>
</dbReference>
<reference evidence="7 8" key="1">
    <citation type="submission" date="2016-10" db="EMBL/GenBank/DDBJ databases">
        <authorList>
            <person name="de Groot N.N."/>
        </authorList>
    </citation>
    <scope>NUCLEOTIDE SEQUENCE [LARGE SCALE GENOMIC DNA]</scope>
    <source>
        <strain evidence="7 8">DSM 17890</strain>
    </source>
</reference>
<dbReference type="CDD" id="cd00377">
    <property type="entry name" value="ICL_PEPM"/>
    <property type="match status" value="1"/>
</dbReference>
<evidence type="ECO:0000256" key="5">
    <source>
        <dbReference type="ARBA" id="ARBA00057039"/>
    </source>
</evidence>
<dbReference type="InterPro" id="IPR040442">
    <property type="entry name" value="Pyrv_kinase-like_dom_sf"/>
</dbReference>
<comment type="catalytic activity">
    <reaction evidence="1">
        <text>(2S,3R)-3-hydroxybutane-1,2,3-tricarboxylate = pyruvate + succinate</text>
        <dbReference type="Rhea" id="RHEA:16809"/>
        <dbReference type="ChEBI" id="CHEBI:15361"/>
        <dbReference type="ChEBI" id="CHEBI:30031"/>
        <dbReference type="ChEBI" id="CHEBI:57429"/>
        <dbReference type="EC" id="4.1.3.30"/>
    </reaction>
</comment>
<dbReference type="STRING" id="356660.SAMN05444336_108102"/>
<comment type="subunit">
    <text evidence="4">Homotetramer; dimer of dimers.</text>
</comment>
<dbReference type="GO" id="GO:0046421">
    <property type="term" value="F:methylisocitrate lyase activity"/>
    <property type="evidence" value="ECO:0007669"/>
    <property type="project" value="UniProtKB-EC"/>
</dbReference>
<proteinExistence type="inferred from homology"/>
<keyword evidence="8" id="KW-1185">Reference proteome</keyword>
<dbReference type="PANTHER" id="PTHR42905">
    <property type="entry name" value="PHOSPHOENOLPYRUVATE CARBOXYLASE"/>
    <property type="match status" value="1"/>
</dbReference>
<dbReference type="AlphaFoldDB" id="A0A1H3DQG6"/>
<dbReference type="OrthoDB" id="8629576at2"/>
<dbReference type="PROSITE" id="PS00161">
    <property type="entry name" value="ISOCITRATE_LYASE"/>
    <property type="match status" value="1"/>
</dbReference>
<dbReference type="EC" id="4.1.3.30" evidence="3"/>
<keyword evidence="7" id="KW-0456">Lyase</keyword>
<evidence type="ECO:0000256" key="4">
    <source>
        <dbReference type="ARBA" id="ARBA00044762"/>
    </source>
</evidence>
<accession>A0A1H3DQG6</accession>
<dbReference type="InterPro" id="IPR039556">
    <property type="entry name" value="ICL/PEPM"/>
</dbReference>